<evidence type="ECO:0008006" key="4">
    <source>
        <dbReference type="Google" id="ProtNLM"/>
    </source>
</evidence>
<evidence type="ECO:0000313" key="2">
    <source>
        <dbReference type="EMBL" id="MFH6982609.1"/>
    </source>
</evidence>
<sequence length="268" mass="29530">MRWILLFLLLTPCLLSAQDGNYALGARNGAMAGTSLTFTDGWAAFNNPGALGGLEASTAMITYQNRYNIEGFHVLGGGLVYHHSLVNTAIKYYKFGDDLFNQQVIGLVLANRIQMVSLGAGINIIQTHAEGLSTRRVAALEMGGTAEITRQIIFGAHIFNFKHGTMHPTTMKAGLSFRPKDFLMINTEVEKQLDSREKFKAGLEYAIIKNVLIRTGLNVQGNDLSNSQVRATFGFGFQPKNFLFDYAFSNENLGAIHEISLAYQLKKP</sequence>
<reference evidence="2 3" key="1">
    <citation type="journal article" date="2013" name="Int. J. Syst. Evol. Microbiol.">
        <title>Marinoscillum luteum sp. nov., isolated from marine sediment.</title>
        <authorList>
            <person name="Cha I.T."/>
            <person name="Park S.J."/>
            <person name="Kim S.J."/>
            <person name="Kim J.G."/>
            <person name="Jung M.Y."/>
            <person name="Shin K.S."/>
            <person name="Kwon K.K."/>
            <person name="Yang S.H."/>
            <person name="Seo Y.S."/>
            <person name="Rhee S.K."/>
        </authorList>
    </citation>
    <scope>NUCLEOTIDE SEQUENCE [LARGE SCALE GENOMIC DNA]</scope>
    <source>
        <strain evidence="2 3">KCTC 23939</strain>
    </source>
</reference>
<dbReference type="Gene3D" id="2.40.160.60">
    <property type="entry name" value="Outer membrane protein transport protein (OMPP1/FadL/TodX)"/>
    <property type="match status" value="1"/>
</dbReference>
<gene>
    <name evidence="2" type="ORF">ACHKAR_04120</name>
</gene>
<organism evidence="2 3">
    <name type="scientific">Marinoscillum luteum</name>
    <dbReference type="NCBI Taxonomy" id="861051"/>
    <lineage>
        <taxon>Bacteria</taxon>
        <taxon>Pseudomonadati</taxon>
        <taxon>Bacteroidota</taxon>
        <taxon>Cytophagia</taxon>
        <taxon>Cytophagales</taxon>
        <taxon>Reichenbachiellaceae</taxon>
        <taxon>Marinoscillum</taxon>
    </lineage>
</organism>
<feature type="chain" id="PRO_5045538013" description="PorV/PorQ family protein" evidence="1">
    <location>
        <begin position="18"/>
        <end position="268"/>
    </location>
</feature>
<feature type="signal peptide" evidence="1">
    <location>
        <begin position="1"/>
        <end position="17"/>
    </location>
</feature>
<accession>A0ABW7N7D9</accession>
<protein>
    <recommendedName>
        <fullName evidence="4">PorV/PorQ family protein</fullName>
    </recommendedName>
</protein>
<keyword evidence="3" id="KW-1185">Reference proteome</keyword>
<keyword evidence="1" id="KW-0732">Signal</keyword>
<dbReference type="EMBL" id="JBIPKE010000012">
    <property type="protein sequence ID" value="MFH6982609.1"/>
    <property type="molecule type" value="Genomic_DNA"/>
</dbReference>
<proteinExistence type="predicted"/>
<comment type="caution">
    <text evidence="2">The sequence shown here is derived from an EMBL/GenBank/DDBJ whole genome shotgun (WGS) entry which is preliminary data.</text>
</comment>
<evidence type="ECO:0000313" key="3">
    <source>
        <dbReference type="Proteomes" id="UP001610063"/>
    </source>
</evidence>
<name>A0ABW7N7D9_9BACT</name>
<dbReference type="RefSeq" id="WP_395416296.1">
    <property type="nucleotide sequence ID" value="NZ_JBIPKE010000012.1"/>
</dbReference>
<evidence type="ECO:0000256" key="1">
    <source>
        <dbReference type="SAM" id="SignalP"/>
    </source>
</evidence>
<dbReference type="Proteomes" id="UP001610063">
    <property type="component" value="Unassembled WGS sequence"/>
</dbReference>